<dbReference type="InterPro" id="IPR029030">
    <property type="entry name" value="Caspase-like_dom_sf"/>
</dbReference>
<feature type="non-terminal residue" evidence="3">
    <location>
        <position position="1"/>
    </location>
</feature>
<dbReference type="PROSITE" id="PS50093">
    <property type="entry name" value="PKD"/>
    <property type="match status" value="1"/>
</dbReference>
<dbReference type="GO" id="GO:0004197">
    <property type="term" value="F:cysteine-type endopeptidase activity"/>
    <property type="evidence" value="ECO:0007669"/>
    <property type="project" value="InterPro"/>
</dbReference>
<dbReference type="InterPro" id="IPR029031">
    <property type="entry name" value="Gingipain_N_sf"/>
</dbReference>
<dbReference type="EMBL" id="LGHB01000042">
    <property type="protein sequence ID" value="KUK94826.1"/>
    <property type="molecule type" value="Genomic_DNA"/>
</dbReference>
<dbReference type="SUPFAM" id="SSF49299">
    <property type="entry name" value="PKD domain"/>
    <property type="match status" value="1"/>
</dbReference>
<dbReference type="InterPro" id="IPR001769">
    <property type="entry name" value="Gingipain"/>
</dbReference>
<dbReference type="Proteomes" id="UP000053961">
    <property type="component" value="Unassembled WGS sequence"/>
</dbReference>
<keyword evidence="1" id="KW-0732">Signal</keyword>
<accession>A0A124G2T9</accession>
<evidence type="ECO:0000313" key="4">
    <source>
        <dbReference type="Proteomes" id="UP000053961"/>
    </source>
</evidence>
<dbReference type="Gene3D" id="3.40.50.1460">
    <property type="match status" value="1"/>
</dbReference>
<evidence type="ECO:0000313" key="3">
    <source>
        <dbReference type="EMBL" id="KUK94826.1"/>
    </source>
</evidence>
<dbReference type="InterPro" id="IPR038490">
    <property type="entry name" value="Gingipain_propep_sf"/>
</dbReference>
<dbReference type="CDD" id="cd00146">
    <property type="entry name" value="PKD"/>
    <property type="match status" value="1"/>
</dbReference>
<dbReference type="InterPro" id="IPR012600">
    <property type="entry name" value="Propeptide_C25"/>
</dbReference>
<evidence type="ECO:0000259" key="2">
    <source>
        <dbReference type="PROSITE" id="PS50093"/>
    </source>
</evidence>
<protein>
    <submittedName>
        <fullName evidence="3">Peptidase family C25</fullName>
    </submittedName>
</protein>
<dbReference type="Pfam" id="PF08126">
    <property type="entry name" value="Propeptide_C25"/>
    <property type="match status" value="1"/>
</dbReference>
<dbReference type="SUPFAM" id="SSF52129">
    <property type="entry name" value="Caspase-like"/>
    <property type="match status" value="1"/>
</dbReference>
<feature type="domain" description="PKD" evidence="2">
    <location>
        <begin position="560"/>
        <end position="622"/>
    </location>
</feature>
<comment type="caution">
    <text evidence="3">The sequence shown here is derived from an EMBL/GenBank/DDBJ whole genome shotgun (WGS) entry which is preliminary data.</text>
</comment>
<dbReference type="InterPro" id="IPR035986">
    <property type="entry name" value="PKD_dom_sf"/>
</dbReference>
<proteinExistence type="predicted"/>
<dbReference type="Gene3D" id="2.60.40.3800">
    <property type="match status" value="1"/>
</dbReference>
<gene>
    <name evidence="3" type="ORF">XE07_2011</name>
</gene>
<sequence>EAFQILTISSRATTSEVGKPQLPMIKEIIAVPQGASVRAEVLEASYSTYSGYRVLPYQPPEVDGEDQAFVIDEEFYTQDIFYPEEILEVGGPGTWRDLEVVEVQVNPVLFNPARGELRVYDHVRVRIDYGGGTLAEETAEPKFARMYEDVILNYESIGLKIEEAEARERELPLPGDVGIDAPGQTTDLVKYLSIRHDGHASYDSIKPLLDLRAEKGTPVVSYSFSSSSNPSASDVKNVIAGVYASHPELEYVLLVGDIDHLPWYANWPGDYWYGCVAGSDLYPELAVGRISANDDSEVSQQVNKILEYEKNPPLGDWFRRVLLIAHAQEAPGKYQGCKESIRGTIYAYPFAFETAYGALSSKGGDEATNAHVKEAIDSGVGIVNYRGHGDRTYWGPDWNYLGEEYGTADAHALNNGGAAPIVFSIACYNAALDYSGECLGEAFVKDDSSAVAFLGATRPSYTVPNHDFDMYLFDAIGNEDIRDLGWVLNDANVELIAKYGAASYAAENLKMYLLLGDPALEVRLDEPNSPPGTPDKPAGPITGRNYVHYGYTTSATDPDGDPVKLTFDWGDGTTSETEFVDSGEKVSLSHSWLGEGVYYVKVRAKDANDASSDWSETLKVEIVPKVSRVSGNIRSMNL</sequence>
<dbReference type="PATRIC" id="fig|301375.6.peg.1984"/>
<name>A0A124G2T9_9EURY</name>
<reference evidence="4" key="1">
    <citation type="journal article" date="2015" name="MBio">
        <title>Genome-Resolved Metagenomic Analysis Reveals Roles for Candidate Phyla and Other Microbial Community Members in Biogeochemical Transformations in Oil Reservoirs.</title>
        <authorList>
            <person name="Hu P."/>
            <person name="Tom L."/>
            <person name="Singh A."/>
            <person name="Thomas B.C."/>
            <person name="Baker B.J."/>
            <person name="Piceno Y.M."/>
            <person name="Andersen G.L."/>
            <person name="Banfield J.F."/>
        </authorList>
    </citation>
    <scope>NUCLEOTIDE SEQUENCE [LARGE SCALE GENOMIC DNA]</scope>
</reference>
<dbReference type="Gene3D" id="3.40.50.10390">
    <property type="entry name" value="Gingipain r, domain 1"/>
    <property type="match status" value="1"/>
</dbReference>
<dbReference type="Gene3D" id="2.60.40.10">
    <property type="entry name" value="Immunoglobulins"/>
    <property type="match status" value="1"/>
</dbReference>
<dbReference type="AlphaFoldDB" id="A0A124G2T9"/>
<organism evidence="3 4">
    <name type="scientific">Methanothrix harundinacea</name>
    <dbReference type="NCBI Taxonomy" id="301375"/>
    <lineage>
        <taxon>Archaea</taxon>
        <taxon>Methanobacteriati</taxon>
        <taxon>Methanobacteriota</taxon>
        <taxon>Stenosarchaea group</taxon>
        <taxon>Methanomicrobia</taxon>
        <taxon>Methanotrichales</taxon>
        <taxon>Methanotrichaceae</taxon>
        <taxon>Methanothrix</taxon>
    </lineage>
</organism>
<dbReference type="Pfam" id="PF01364">
    <property type="entry name" value="Peptidase_C25"/>
    <property type="match status" value="1"/>
</dbReference>
<dbReference type="Pfam" id="PF00801">
    <property type="entry name" value="PKD"/>
    <property type="match status" value="1"/>
</dbReference>
<dbReference type="InterPro" id="IPR013783">
    <property type="entry name" value="Ig-like_fold"/>
</dbReference>
<evidence type="ECO:0000256" key="1">
    <source>
        <dbReference type="ARBA" id="ARBA00022729"/>
    </source>
</evidence>
<dbReference type="InterPro" id="IPR000601">
    <property type="entry name" value="PKD_dom"/>
</dbReference>
<dbReference type="GO" id="GO:0006508">
    <property type="term" value="P:proteolysis"/>
    <property type="evidence" value="ECO:0007669"/>
    <property type="project" value="InterPro"/>
</dbReference>